<dbReference type="InterPro" id="IPR003395">
    <property type="entry name" value="RecF/RecN/SMC_N"/>
</dbReference>
<keyword evidence="3" id="KW-0158">Chromosome</keyword>
<name>A0A8J2P5M0_9HEXA</name>
<accession>A0A8J2P5M0</accession>
<dbReference type="GO" id="GO:0035861">
    <property type="term" value="C:site of double-strand break"/>
    <property type="evidence" value="ECO:0007669"/>
    <property type="project" value="TreeGrafter"/>
</dbReference>
<dbReference type="GO" id="GO:0005634">
    <property type="term" value="C:nucleus"/>
    <property type="evidence" value="ECO:0007669"/>
    <property type="project" value="UniProtKB-SubCell"/>
</dbReference>
<keyword evidence="14" id="KW-1185">Reference proteome</keyword>
<dbReference type="PANTHER" id="PTHR19306">
    <property type="entry name" value="STRUCTURAL MAINTENANCE OF CHROMOSOMES 5,6 SMC5, SMC6"/>
    <property type="match status" value="1"/>
</dbReference>
<dbReference type="GO" id="GO:0030915">
    <property type="term" value="C:Smc5-Smc6 complex"/>
    <property type="evidence" value="ECO:0007669"/>
    <property type="project" value="TreeGrafter"/>
</dbReference>
<reference evidence="13" key="1">
    <citation type="submission" date="2021-06" db="EMBL/GenBank/DDBJ databases">
        <authorList>
            <person name="Hodson N. C."/>
            <person name="Mongue J. A."/>
            <person name="Jaron S. K."/>
        </authorList>
    </citation>
    <scope>NUCLEOTIDE SEQUENCE</scope>
</reference>
<evidence type="ECO:0000256" key="1">
    <source>
        <dbReference type="ARBA" id="ARBA00004123"/>
    </source>
</evidence>
<dbReference type="AlphaFoldDB" id="A0A8J2P5M0"/>
<feature type="coiled-coil region" evidence="11">
    <location>
        <begin position="250"/>
        <end position="305"/>
    </location>
</feature>
<dbReference type="Proteomes" id="UP000708208">
    <property type="component" value="Unassembled WGS sequence"/>
</dbReference>
<dbReference type="GO" id="GO:0005524">
    <property type="term" value="F:ATP binding"/>
    <property type="evidence" value="ECO:0007669"/>
    <property type="project" value="UniProtKB-KW"/>
</dbReference>
<keyword evidence="8" id="KW-0233">DNA recombination</keyword>
<dbReference type="GO" id="GO:0000724">
    <property type="term" value="P:double-strand break repair via homologous recombination"/>
    <property type="evidence" value="ECO:0007669"/>
    <property type="project" value="TreeGrafter"/>
</dbReference>
<keyword evidence="10" id="KW-0539">Nucleus</keyword>
<gene>
    <name evidence="13" type="ORF">AFUS01_LOCUS20455</name>
</gene>
<keyword evidence="7 11" id="KW-0175">Coiled coil</keyword>
<keyword evidence="6" id="KW-0067">ATP-binding</keyword>
<evidence type="ECO:0000256" key="6">
    <source>
        <dbReference type="ARBA" id="ARBA00022840"/>
    </source>
</evidence>
<dbReference type="Pfam" id="PF02463">
    <property type="entry name" value="SMC_N"/>
    <property type="match status" value="1"/>
</dbReference>
<evidence type="ECO:0000256" key="10">
    <source>
        <dbReference type="ARBA" id="ARBA00023242"/>
    </source>
</evidence>
<sequence>MESANIQIQAPQDCEPTPGIIKSIELRNVMSHSEFKQEWHKSMNFIIGENGSGKSAILTGIVAGLGGKAYDTGRANSIRDIITNGQNQAKIKIVLHNHPSKLYGNDITIVRTMSREGSSKYQIKDANGNLRRLDRQELNLVLSKLNIQVNNPLAILHQEMSRNFLRTNDPTDLYNYFYRALLLNTCESMLKKAQQDLDAADSCLEKKKQFLDDLRHKEADLFKQVKFIESLGKTKERLSELENKYTWATVKESEDELKAVKENLDKANRQLTIAHQEFDLWNNELTDVKETLSTFEQRHQALSDEKVAKSAE</sequence>
<dbReference type="EMBL" id="CAJVCH010221189">
    <property type="protein sequence ID" value="CAG7731899.1"/>
    <property type="molecule type" value="Genomic_DNA"/>
</dbReference>
<evidence type="ECO:0000256" key="8">
    <source>
        <dbReference type="ARBA" id="ARBA00023172"/>
    </source>
</evidence>
<dbReference type="GO" id="GO:0003697">
    <property type="term" value="F:single-stranded DNA binding"/>
    <property type="evidence" value="ECO:0007669"/>
    <property type="project" value="TreeGrafter"/>
</dbReference>
<keyword evidence="5" id="KW-0227">DNA damage</keyword>
<evidence type="ECO:0000256" key="11">
    <source>
        <dbReference type="SAM" id="Coils"/>
    </source>
</evidence>
<evidence type="ECO:0000256" key="2">
    <source>
        <dbReference type="ARBA" id="ARBA00004286"/>
    </source>
</evidence>
<keyword evidence="9" id="KW-0234">DNA repair</keyword>
<evidence type="ECO:0000256" key="5">
    <source>
        <dbReference type="ARBA" id="ARBA00022763"/>
    </source>
</evidence>
<evidence type="ECO:0000313" key="13">
    <source>
        <dbReference type="EMBL" id="CAG7731899.1"/>
    </source>
</evidence>
<dbReference type="OrthoDB" id="10072614at2759"/>
<feature type="domain" description="RecF/RecN/SMC N-terminal" evidence="12">
    <location>
        <begin position="21"/>
        <end position="148"/>
    </location>
</feature>
<dbReference type="GO" id="GO:0003684">
    <property type="term" value="F:damaged DNA binding"/>
    <property type="evidence" value="ECO:0007669"/>
    <property type="project" value="TreeGrafter"/>
</dbReference>
<evidence type="ECO:0000256" key="3">
    <source>
        <dbReference type="ARBA" id="ARBA00022454"/>
    </source>
</evidence>
<evidence type="ECO:0000313" key="14">
    <source>
        <dbReference type="Proteomes" id="UP000708208"/>
    </source>
</evidence>
<dbReference type="PANTHER" id="PTHR19306:SF6">
    <property type="entry name" value="STRUCTURAL MAINTENANCE OF CHROMOSOMES PROTEIN 6"/>
    <property type="match status" value="1"/>
</dbReference>
<comment type="subcellular location">
    <subcellularLocation>
        <location evidence="2">Chromosome</location>
    </subcellularLocation>
    <subcellularLocation>
        <location evidence="1">Nucleus</location>
    </subcellularLocation>
</comment>
<evidence type="ECO:0000259" key="12">
    <source>
        <dbReference type="Pfam" id="PF02463"/>
    </source>
</evidence>
<keyword evidence="4" id="KW-0547">Nucleotide-binding</keyword>
<comment type="caution">
    <text evidence="13">The sequence shown here is derived from an EMBL/GenBank/DDBJ whole genome shotgun (WGS) entry which is preliminary data.</text>
</comment>
<feature type="non-terminal residue" evidence="13">
    <location>
        <position position="1"/>
    </location>
</feature>
<evidence type="ECO:0000256" key="4">
    <source>
        <dbReference type="ARBA" id="ARBA00022741"/>
    </source>
</evidence>
<protein>
    <recommendedName>
        <fullName evidence="12">RecF/RecN/SMC N-terminal domain-containing protein</fullName>
    </recommendedName>
</protein>
<proteinExistence type="predicted"/>
<organism evidence="13 14">
    <name type="scientific">Allacma fusca</name>
    <dbReference type="NCBI Taxonomy" id="39272"/>
    <lineage>
        <taxon>Eukaryota</taxon>
        <taxon>Metazoa</taxon>
        <taxon>Ecdysozoa</taxon>
        <taxon>Arthropoda</taxon>
        <taxon>Hexapoda</taxon>
        <taxon>Collembola</taxon>
        <taxon>Symphypleona</taxon>
        <taxon>Sminthuridae</taxon>
        <taxon>Allacma</taxon>
    </lineage>
</organism>
<evidence type="ECO:0000256" key="9">
    <source>
        <dbReference type="ARBA" id="ARBA00023204"/>
    </source>
</evidence>
<evidence type="ECO:0000256" key="7">
    <source>
        <dbReference type="ARBA" id="ARBA00023054"/>
    </source>
</evidence>